<dbReference type="GO" id="GO:0005634">
    <property type="term" value="C:nucleus"/>
    <property type="evidence" value="ECO:0007669"/>
    <property type="project" value="TreeGrafter"/>
</dbReference>
<dbReference type="Gene3D" id="4.10.860.10">
    <property type="entry name" value="UVR domain"/>
    <property type="match status" value="1"/>
</dbReference>
<evidence type="ECO:0000256" key="1">
    <source>
        <dbReference type="SAM" id="MobiDB-lite"/>
    </source>
</evidence>
<dbReference type="Proteomes" id="UP000011518">
    <property type="component" value="Unassembled WGS sequence"/>
</dbReference>
<dbReference type="AlphaFoldDB" id="L9KXD4"/>
<dbReference type="STRING" id="246437.L9KXD4"/>
<organism evidence="3 4">
    <name type="scientific">Tupaia chinensis</name>
    <name type="common">Chinese tree shrew</name>
    <name type="synonym">Tupaia belangeri chinensis</name>
    <dbReference type="NCBI Taxonomy" id="246437"/>
    <lineage>
        <taxon>Eukaryota</taxon>
        <taxon>Metazoa</taxon>
        <taxon>Chordata</taxon>
        <taxon>Craniata</taxon>
        <taxon>Vertebrata</taxon>
        <taxon>Euteleostomi</taxon>
        <taxon>Mammalia</taxon>
        <taxon>Eutheria</taxon>
        <taxon>Euarchontoglires</taxon>
        <taxon>Scandentia</taxon>
        <taxon>Tupaiidae</taxon>
        <taxon>Tupaia</taxon>
    </lineage>
</organism>
<dbReference type="InterPro" id="IPR052289">
    <property type="entry name" value="Calcyclin-binding_UBL-bridge"/>
</dbReference>
<dbReference type="GO" id="GO:0007507">
    <property type="term" value="P:heart development"/>
    <property type="evidence" value="ECO:0007669"/>
    <property type="project" value="TreeGrafter"/>
</dbReference>
<gene>
    <name evidence="3" type="ORF">TREES_T100000380</name>
</gene>
<protein>
    <submittedName>
        <fullName evidence="3">Calcyclin-binding protein</fullName>
    </submittedName>
</protein>
<dbReference type="InterPro" id="IPR015120">
    <property type="entry name" value="Siah-Interact_N"/>
</dbReference>
<dbReference type="SUPFAM" id="SSF140106">
    <property type="entry name" value="Calcyclin-binding protein-like"/>
    <property type="match status" value="1"/>
</dbReference>
<dbReference type="PANTHER" id="PTHR13164">
    <property type="entry name" value="CALICYLIN BINDING PROTEIN"/>
    <property type="match status" value="1"/>
</dbReference>
<dbReference type="InterPro" id="IPR037201">
    <property type="entry name" value="CacyBP_N"/>
</dbReference>
<evidence type="ECO:0000259" key="2">
    <source>
        <dbReference type="Pfam" id="PF09032"/>
    </source>
</evidence>
<dbReference type="Pfam" id="PF09032">
    <property type="entry name" value="Siah-Interact_N"/>
    <property type="match status" value="1"/>
</dbReference>
<proteinExistence type="predicted"/>
<dbReference type="InParanoid" id="L9KXD4"/>
<reference evidence="4" key="2">
    <citation type="journal article" date="2013" name="Nat. Commun.">
        <title>Genome of the Chinese tree shrew.</title>
        <authorList>
            <person name="Fan Y."/>
            <person name="Huang Z.Y."/>
            <person name="Cao C.C."/>
            <person name="Chen C.S."/>
            <person name="Chen Y.X."/>
            <person name="Fan D.D."/>
            <person name="He J."/>
            <person name="Hou H.L."/>
            <person name="Hu L."/>
            <person name="Hu X.T."/>
            <person name="Jiang X.T."/>
            <person name="Lai R."/>
            <person name="Lang Y.S."/>
            <person name="Liang B."/>
            <person name="Liao S.G."/>
            <person name="Mu D."/>
            <person name="Ma Y.Y."/>
            <person name="Niu Y.Y."/>
            <person name="Sun X.Q."/>
            <person name="Xia J.Q."/>
            <person name="Xiao J."/>
            <person name="Xiong Z.Q."/>
            <person name="Xu L."/>
            <person name="Yang L."/>
            <person name="Zhang Y."/>
            <person name="Zhao W."/>
            <person name="Zhao X.D."/>
            <person name="Zheng Y.T."/>
            <person name="Zhou J.M."/>
            <person name="Zhu Y.B."/>
            <person name="Zhang G.J."/>
            <person name="Wang J."/>
            <person name="Yao Y.G."/>
        </authorList>
    </citation>
    <scope>NUCLEOTIDE SEQUENCE [LARGE SCALE GENOMIC DNA]</scope>
</reference>
<name>L9KXD4_TUPCH</name>
<feature type="region of interest" description="Disordered" evidence="1">
    <location>
        <begin position="81"/>
        <end position="110"/>
    </location>
</feature>
<sequence>MVMGEALRAEDGRDLAQGRYGPWLQSCAPVSALCVGSPLLRGCGLGNRCSASTMASTTEELQKDLEEVKVLLEKATRKKVRDALTAKKPNIETPIKNKMQQKSQKKTRTP</sequence>
<evidence type="ECO:0000313" key="3">
    <source>
        <dbReference type="EMBL" id="ELW67373.1"/>
    </source>
</evidence>
<dbReference type="EMBL" id="KB320618">
    <property type="protein sequence ID" value="ELW67373.1"/>
    <property type="molecule type" value="Genomic_DNA"/>
</dbReference>
<keyword evidence="4" id="KW-1185">Reference proteome</keyword>
<dbReference type="PANTHER" id="PTHR13164:SF3">
    <property type="entry name" value="CALCYCLIN-BINDING PROTEIN"/>
    <property type="match status" value="1"/>
</dbReference>
<feature type="domain" description="Siah interacting protein N-terminal" evidence="2">
    <location>
        <begin position="57"/>
        <end position="105"/>
    </location>
</feature>
<dbReference type="FunFam" id="4.10.860.10:FF:000006">
    <property type="entry name" value="calcyclin-binding protein-like"/>
    <property type="match status" value="1"/>
</dbReference>
<evidence type="ECO:0000313" key="4">
    <source>
        <dbReference type="Proteomes" id="UP000011518"/>
    </source>
</evidence>
<accession>L9KXD4</accession>
<reference evidence="4" key="1">
    <citation type="submission" date="2012-07" db="EMBL/GenBank/DDBJ databases">
        <title>Genome of the Chinese tree shrew, a rising model animal genetically related to primates.</title>
        <authorList>
            <person name="Zhang G."/>
            <person name="Fan Y."/>
            <person name="Yao Y."/>
            <person name="Huang Z."/>
        </authorList>
    </citation>
    <scope>NUCLEOTIDE SEQUENCE [LARGE SCALE GENOMIC DNA]</scope>
</reference>